<accession>A0AAW3MQB1</accession>
<comment type="caution">
    <text evidence="1">The sequence shown here is derived from an EMBL/GenBank/DDBJ whole genome shotgun (WGS) entry which is preliminary data.</text>
</comment>
<dbReference type="AlphaFoldDB" id="A0AAW3MQB1"/>
<sequence>MLAGGKERLPRRVLARAPWMIQILLKGPEGVKDSEEKLKRLRESSWGKTPMHTFLDSLELASVKLIPH</sequence>
<dbReference type="EMBL" id="LPBJ01000095">
    <property type="protein sequence ID" value="KVP89371.1"/>
    <property type="molecule type" value="Genomic_DNA"/>
</dbReference>
<evidence type="ECO:0000313" key="1">
    <source>
        <dbReference type="EMBL" id="KVP89371.1"/>
    </source>
</evidence>
<protein>
    <submittedName>
        <fullName evidence="1">Uncharacterized protein</fullName>
    </submittedName>
</protein>
<organism evidence="1 2">
    <name type="scientific">Burkholderia ubonensis</name>
    <dbReference type="NCBI Taxonomy" id="101571"/>
    <lineage>
        <taxon>Bacteria</taxon>
        <taxon>Pseudomonadati</taxon>
        <taxon>Pseudomonadota</taxon>
        <taxon>Betaproteobacteria</taxon>
        <taxon>Burkholderiales</taxon>
        <taxon>Burkholderiaceae</taxon>
        <taxon>Burkholderia</taxon>
        <taxon>Burkholderia cepacia complex</taxon>
    </lineage>
</organism>
<name>A0AAW3MQB1_9BURK</name>
<evidence type="ECO:0000313" key="2">
    <source>
        <dbReference type="Proteomes" id="UP000056453"/>
    </source>
</evidence>
<reference evidence="1 2" key="1">
    <citation type="submission" date="2015-11" db="EMBL/GenBank/DDBJ databases">
        <title>Expanding the genomic diversity of Burkholderia species for the development of highly accurate diagnostics.</title>
        <authorList>
            <person name="Sahl J."/>
            <person name="Keim P."/>
            <person name="Wagner D."/>
        </authorList>
    </citation>
    <scope>NUCLEOTIDE SEQUENCE [LARGE SCALE GENOMIC DNA]</scope>
    <source>
        <strain evidence="1 2">MSMB1808WGS</strain>
    </source>
</reference>
<keyword evidence="2" id="KW-1185">Reference proteome</keyword>
<proteinExistence type="predicted"/>
<gene>
    <name evidence="1" type="ORF">WJ96_20485</name>
</gene>
<dbReference type="Proteomes" id="UP000056453">
    <property type="component" value="Unassembled WGS sequence"/>
</dbReference>